<dbReference type="Gene3D" id="3.40.50.1820">
    <property type="entry name" value="alpha/beta hydrolase"/>
    <property type="match status" value="1"/>
</dbReference>
<proteinExistence type="predicted"/>
<dbReference type="Pfam" id="PF05990">
    <property type="entry name" value="DUF900"/>
    <property type="match status" value="1"/>
</dbReference>
<dbReference type="AlphaFoldDB" id="A0A7S0Q2I3"/>
<dbReference type="InterPro" id="IPR029058">
    <property type="entry name" value="AB_hydrolase_fold"/>
</dbReference>
<organism evidence="1">
    <name type="scientific">Coccolithus braarudii</name>
    <dbReference type="NCBI Taxonomy" id="221442"/>
    <lineage>
        <taxon>Eukaryota</taxon>
        <taxon>Haptista</taxon>
        <taxon>Haptophyta</taxon>
        <taxon>Prymnesiophyceae</taxon>
        <taxon>Coccolithales</taxon>
        <taxon>Coccolithaceae</taxon>
        <taxon>Coccolithus</taxon>
    </lineage>
</organism>
<accession>A0A7S0Q2I3</accession>
<gene>
    <name evidence="1" type="ORF">CPEL01642_LOCUS8877</name>
</gene>
<dbReference type="InterPro" id="IPR010297">
    <property type="entry name" value="DUF900_hydrolase"/>
</dbReference>
<sequence length="353" mass="38089">MLRPLKTLRVRSIDSLPPIRHSDHLWAANCREVSTLNTFSAHTLLYRPDCRLFCPGGPGCKLIKHEEHRRLFLHVDLAQAHAQVVASPPTVVANRPQLDVGVLPWIPCCTALPLSSTEELPQPLRSARRIFVWVHGFRQGYLRVINVAAHLAHQMGIEEGDAAGAAVVACLWPCHKKKLAYGLARADAREAGHRLRLLLDALANASAEVVLVAHSMGCRVALHALLAESESAPPLCSRAVLLGAAIDAKCLAAGGEFELPRLRVSGTLVVAYSRHDETLAKHFWLGEATSGGGLWSTALGLVGARGLSPVGGETIVSVDVSASVPCHNPNAWLKSAEVRQQISMDIHLTRGHV</sequence>
<dbReference type="SUPFAM" id="SSF53474">
    <property type="entry name" value="alpha/beta-Hydrolases"/>
    <property type="match status" value="1"/>
</dbReference>
<evidence type="ECO:0008006" key="2">
    <source>
        <dbReference type="Google" id="ProtNLM"/>
    </source>
</evidence>
<protein>
    <recommendedName>
        <fullName evidence="2">GPI inositol-deacylase</fullName>
    </recommendedName>
</protein>
<reference evidence="1" key="1">
    <citation type="submission" date="2021-01" db="EMBL/GenBank/DDBJ databases">
        <authorList>
            <person name="Corre E."/>
            <person name="Pelletier E."/>
            <person name="Niang G."/>
            <person name="Scheremetjew M."/>
            <person name="Finn R."/>
            <person name="Kale V."/>
            <person name="Holt S."/>
            <person name="Cochrane G."/>
            <person name="Meng A."/>
            <person name="Brown T."/>
            <person name="Cohen L."/>
        </authorList>
    </citation>
    <scope>NUCLEOTIDE SEQUENCE</scope>
    <source>
        <strain evidence="1">PLY182g</strain>
    </source>
</reference>
<evidence type="ECO:0000313" key="1">
    <source>
        <dbReference type="EMBL" id="CAD8605542.1"/>
    </source>
</evidence>
<dbReference type="EMBL" id="HBEY01018425">
    <property type="protein sequence ID" value="CAD8605542.1"/>
    <property type="molecule type" value="Transcribed_RNA"/>
</dbReference>
<name>A0A7S0Q2I3_9EUKA</name>